<evidence type="ECO:0000256" key="3">
    <source>
        <dbReference type="ARBA" id="ARBA00022794"/>
    </source>
</evidence>
<reference evidence="8" key="1">
    <citation type="submission" date="2011-05" db="EMBL/GenBank/DDBJ databases">
        <authorList>
            <person name="Richards S.R."/>
            <person name="Qu J."/>
            <person name="Jiang H."/>
            <person name="Jhangiani S.N."/>
            <person name="Agravi P."/>
            <person name="Goodspeed R."/>
            <person name="Gross S."/>
            <person name="Mandapat C."/>
            <person name="Jackson L."/>
            <person name="Mathew T."/>
            <person name="Pu L."/>
            <person name="Thornton R."/>
            <person name="Saada N."/>
            <person name="Wilczek-Boney K.B."/>
            <person name="Lee S."/>
            <person name="Kovar C."/>
            <person name="Wu Y."/>
            <person name="Scherer S.E."/>
            <person name="Worley K.C."/>
            <person name="Muzny D.M."/>
            <person name="Gibbs R."/>
        </authorList>
    </citation>
    <scope>NUCLEOTIDE SEQUENCE</scope>
    <source>
        <strain evidence="8">Brora</strain>
    </source>
</reference>
<dbReference type="Proteomes" id="UP000014500">
    <property type="component" value="Unassembled WGS sequence"/>
</dbReference>
<dbReference type="HOGENOM" id="CLU_354371_0_0_1"/>
<dbReference type="AlphaFoldDB" id="T1J2L7"/>
<feature type="domain" description="Tectonic-1-3" evidence="5">
    <location>
        <begin position="431"/>
        <end position="595"/>
    </location>
</feature>
<dbReference type="EMBL" id="JH431806">
    <property type="status" value="NOT_ANNOTATED_CDS"/>
    <property type="molecule type" value="Genomic_DNA"/>
</dbReference>
<dbReference type="GO" id="GO:0060271">
    <property type="term" value="P:cilium assembly"/>
    <property type="evidence" value="ECO:0007669"/>
    <property type="project" value="TreeGrafter"/>
</dbReference>
<evidence type="ECO:0000259" key="6">
    <source>
        <dbReference type="Pfam" id="PF25752"/>
    </source>
</evidence>
<evidence type="ECO:0000256" key="2">
    <source>
        <dbReference type="ARBA" id="ARBA00022729"/>
    </source>
</evidence>
<reference evidence="7" key="2">
    <citation type="submission" date="2015-02" db="UniProtKB">
        <authorList>
            <consortium name="EnsemblMetazoa"/>
        </authorList>
    </citation>
    <scope>IDENTIFICATION</scope>
</reference>
<keyword evidence="3" id="KW-0970">Cilium biogenesis/degradation</keyword>
<dbReference type="InterPro" id="IPR040354">
    <property type="entry name" value="TCTN1-3"/>
</dbReference>
<evidence type="ECO:0000259" key="5">
    <source>
        <dbReference type="Pfam" id="PF07773"/>
    </source>
</evidence>
<dbReference type="Pfam" id="PF07773">
    <property type="entry name" value="TCTN_DUF1619"/>
    <property type="match status" value="1"/>
</dbReference>
<evidence type="ECO:0000256" key="4">
    <source>
        <dbReference type="ARBA" id="ARBA00023180"/>
    </source>
</evidence>
<evidence type="ECO:0000256" key="1">
    <source>
        <dbReference type="ARBA" id="ARBA00007633"/>
    </source>
</evidence>
<dbReference type="InterPro" id="IPR011677">
    <property type="entry name" value="TCTN1-3_dom"/>
</dbReference>
<protein>
    <submittedName>
        <fullName evidence="7">Uncharacterized protein</fullName>
    </submittedName>
</protein>
<dbReference type="PANTHER" id="PTHR14611:SF6">
    <property type="entry name" value="TECTONIC-2"/>
    <property type="match status" value="1"/>
</dbReference>
<dbReference type="EnsemblMetazoa" id="SMAR007814-RA">
    <property type="protein sequence ID" value="SMAR007814-PA"/>
    <property type="gene ID" value="SMAR007814"/>
</dbReference>
<name>T1J2L7_STRMM</name>
<dbReference type="PANTHER" id="PTHR14611">
    <property type="entry name" value="TECTONIC FAMILY MEMBER"/>
    <property type="match status" value="1"/>
</dbReference>
<keyword evidence="8" id="KW-1185">Reference proteome</keyword>
<proteinExistence type="inferred from homology"/>
<keyword evidence="4" id="KW-0325">Glycoprotein</keyword>
<organism evidence="7 8">
    <name type="scientific">Strigamia maritima</name>
    <name type="common">European centipede</name>
    <name type="synonym">Geophilus maritimus</name>
    <dbReference type="NCBI Taxonomy" id="126957"/>
    <lineage>
        <taxon>Eukaryota</taxon>
        <taxon>Metazoa</taxon>
        <taxon>Ecdysozoa</taxon>
        <taxon>Arthropoda</taxon>
        <taxon>Myriapoda</taxon>
        <taxon>Chilopoda</taxon>
        <taxon>Pleurostigmophora</taxon>
        <taxon>Geophilomorpha</taxon>
        <taxon>Linotaeniidae</taxon>
        <taxon>Strigamia</taxon>
    </lineage>
</organism>
<feature type="domain" description="Tectonic-1-3 N-terminal" evidence="6">
    <location>
        <begin position="309"/>
        <end position="356"/>
    </location>
</feature>
<dbReference type="InterPro" id="IPR057724">
    <property type="entry name" value="TCTN1-3_N"/>
</dbReference>
<comment type="similarity">
    <text evidence="1">Belongs to the tectonic family.</text>
</comment>
<dbReference type="Pfam" id="PF25752">
    <property type="entry name" value="DUF1619_N"/>
    <property type="match status" value="1"/>
</dbReference>
<keyword evidence="2" id="KW-0732">Signal</keyword>
<evidence type="ECO:0000313" key="8">
    <source>
        <dbReference type="Proteomes" id="UP000014500"/>
    </source>
</evidence>
<sequence length="793" mass="90347">MAFNARGPIRYNPELSSFDVLLSSSFCFFTRNEVFSFLIKYSGSGEFQSDGGSFLSCHTSFCNDANLRFLILPSILGKIFDMTLLKRTQINIVNSQIEVIPKVRLSTAATTKFYLLFSKRPDHSNNICNISKIERNAKRKRSLSEFNDLQNAKNCPLSRPKLKPSSMKLANNDSNFIRETPESILVADSPTEYSTEYVETDPSETHSVSDELSITSKRDLTRPKLQPRVQIDSSSAEGIEETVETFSDWRINYETIGENLQLLHLKYIHPVESTFQATYEIMCGMENTAILHLILQPYINLTHHDILVNKDEFDYAHYVENPPCSCDVSLFTCDKNCCCDKNCSTDALQFFGCSEPFRKTGKHLKQPTGYECTSRSTSPLCITGDTSSFIDRFHSNEPILNTLKMYNERVTTINKMDFLIKPHSFSWVDDHYVQGSPIQIKLQNGNLGFWTISKSFFGDNCIKTSPVFFQINQLSTCSVQVEPSNCDQNGPLSVDFYIPWRTGPNSTHRYVFLEELFGTKSAPIDAMYKCETNCGDFNPVTSVNDSHCINPVIEAKYNFYWQGPKIERIVIELLTAPSAAISESIKQSFEVNFIHKPRTNTTKKKLMEENTTLPTFQSDANGFCLHEFSSVDIGESTLSSCRLKVDDAASQSCSAYRNFTLCDTSSHVYNTCLEIPTKILVQVMFADLSEFNVPISLKMLGIRVSLHPNVCYPPVGLEPEETNFSIIEKDDEHNVPTISCKPKKDVFIQSEIVFLRNSREQYSFIVDFYRNRMSLFYSVFHHHIIHEISYFFS</sequence>
<evidence type="ECO:0000313" key="7">
    <source>
        <dbReference type="EnsemblMetazoa" id="SMAR007814-PA"/>
    </source>
</evidence>
<dbReference type="STRING" id="126957.T1J2L7"/>
<accession>T1J2L7</accession>